<feature type="compositionally biased region" description="Polar residues" evidence="1">
    <location>
        <begin position="56"/>
        <end position="77"/>
    </location>
</feature>
<dbReference type="AlphaFoldDB" id="A0A836KMJ3"/>
<dbReference type="RefSeq" id="XP_067063582.1">
    <property type="nucleotide sequence ID" value="XM_067207809.1"/>
</dbReference>
<dbReference type="GeneID" id="92361743"/>
<feature type="compositionally biased region" description="Basic and acidic residues" evidence="1">
    <location>
        <begin position="471"/>
        <end position="489"/>
    </location>
</feature>
<dbReference type="SMR" id="A0A836KMJ3"/>
<organism evidence="2 3">
    <name type="scientific">Leishmania orientalis</name>
    <dbReference type="NCBI Taxonomy" id="2249476"/>
    <lineage>
        <taxon>Eukaryota</taxon>
        <taxon>Discoba</taxon>
        <taxon>Euglenozoa</taxon>
        <taxon>Kinetoplastea</taxon>
        <taxon>Metakinetoplastina</taxon>
        <taxon>Trypanosomatida</taxon>
        <taxon>Trypanosomatidae</taxon>
        <taxon>Leishmaniinae</taxon>
        <taxon>Leishmania</taxon>
    </lineage>
</organism>
<feature type="compositionally biased region" description="Low complexity" evidence="1">
    <location>
        <begin position="610"/>
        <end position="625"/>
    </location>
</feature>
<feature type="region of interest" description="Disordered" evidence="1">
    <location>
        <begin position="1"/>
        <end position="82"/>
    </location>
</feature>
<comment type="caution">
    <text evidence="2">The sequence shown here is derived from an EMBL/GenBank/DDBJ whole genome shotgun (WGS) entry which is preliminary data.</text>
</comment>
<feature type="compositionally biased region" description="Low complexity" evidence="1">
    <location>
        <begin position="394"/>
        <end position="429"/>
    </location>
</feature>
<gene>
    <name evidence="2" type="ORF">LSCM4_05879</name>
</gene>
<dbReference type="KEGG" id="loi:92361743"/>
<reference evidence="3" key="1">
    <citation type="journal article" date="2021" name="Microbiol. Resour. Announc.">
        <title>LGAAP: Leishmaniinae Genome Assembly and Annotation Pipeline.</title>
        <authorList>
            <person name="Almutairi H."/>
            <person name="Urbaniak M.D."/>
            <person name="Bates M.D."/>
            <person name="Jariyapan N."/>
            <person name="Kwakye-Nuako G."/>
            <person name="Thomaz-Soccol V."/>
            <person name="Al-Salem W.S."/>
            <person name="Dillon R.J."/>
            <person name="Bates P.A."/>
            <person name="Gatherer D."/>
        </authorList>
    </citation>
    <scope>NUCLEOTIDE SEQUENCE [LARGE SCALE GENOMIC DNA]</scope>
</reference>
<feature type="compositionally biased region" description="Low complexity" evidence="1">
    <location>
        <begin position="157"/>
        <end position="175"/>
    </location>
</feature>
<feature type="region of interest" description="Disordered" evidence="1">
    <location>
        <begin position="394"/>
        <end position="497"/>
    </location>
</feature>
<keyword evidence="3" id="KW-1185">Reference proteome</keyword>
<name>A0A836KMJ3_9TRYP</name>
<feature type="region of interest" description="Disordered" evidence="1">
    <location>
        <begin position="597"/>
        <end position="625"/>
    </location>
</feature>
<proteinExistence type="predicted"/>
<evidence type="ECO:0000313" key="2">
    <source>
        <dbReference type="EMBL" id="KAG5479871.1"/>
    </source>
</evidence>
<feature type="compositionally biased region" description="Low complexity" evidence="1">
    <location>
        <begin position="260"/>
        <end position="272"/>
    </location>
</feature>
<evidence type="ECO:0000313" key="3">
    <source>
        <dbReference type="Proteomes" id="UP000674143"/>
    </source>
</evidence>
<protein>
    <submittedName>
        <fullName evidence="2">Uncharacterized protein</fullName>
    </submittedName>
</protein>
<accession>A0A836KMJ3</accession>
<feature type="region of interest" description="Disordered" evidence="1">
    <location>
        <begin position="229"/>
        <end position="272"/>
    </location>
</feature>
<feature type="compositionally biased region" description="Pro residues" evidence="1">
    <location>
        <begin position="240"/>
        <end position="259"/>
    </location>
</feature>
<feature type="compositionally biased region" description="Basic and acidic residues" evidence="1">
    <location>
        <begin position="37"/>
        <end position="46"/>
    </location>
</feature>
<dbReference type="EMBL" id="JAFHLR010000021">
    <property type="protein sequence ID" value="KAG5479871.1"/>
    <property type="molecule type" value="Genomic_DNA"/>
</dbReference>
<dbReference type="Proteomes" id="UP000674143">
    <property type="component" value="Unassembled WGS sequence"/>
</dbReference>
<reference evidence="3" key="2">
    <citation type="journal article" date="2021" name="Sci. Data">
        <title>Chromosome-scale genome sequencing, assembly and annotation of six genomes from subfamily Leishmaniinae.</title>
        <authorList>
            <person name="Almutairi H."/>
            <person name="Urbaniak M.D."/>
            <person name="Bates M.D."/>
            <person name="Jariyapan N."/>
            <person name="Kwakye-Nuako G."/>
            <person name="Thomaz Soccol V."/>
            <person name="Al-Salem W.S."/>
            <person name="Dillon R.J."/>
            <person name="Bates P.A."/>
            <person name="Gatherer D."/>
        </authorList>
    </citation>
    <scope>NUCLEOTIDE SEQUENCE [LARGE SCALE GENOMIC DNA]</scope>
</reference>
<evidence type="ECO:0000256" key="1">
    <source>
        <dbReference type="SAM" id="MobiDB-lite"/>
    </source>
</evidence>
<sequence>MHPAIRFSHSRSESTNSSMQAAYAAAEPMSPVSSIARGHEDGRDSAQRVVEPAVRQPTSASSIASAFSQRSLRSGSPASAAVAGEIRAAAPTASSSYASNGSRAEALLHHDTGNPRRKVSPALRGSARKRSSEEGNRSTRGGSGSSPHSHLDPAAPPSQAAAQPPHPSSSHFFPDLPWIPPPPIYGTPLPDSSNMNPYYAHYYDSAAAGLRAPFCYPEDVPRAAGAHRRDVSGAEWPTPSDLPLPSTFPMPPHLLPRPAVPTASPSAAGAAAGDAATSLRGWAMPLPPLLYPPPPPPWWLYGPPPLPLYASSSSSSASSTGSRSYSSSPSQASVRSAARPSRRPPSSVARRRAVPAGSVVTPVAVAPRRGAGGCHTGRLRSVAPSASLYAATHTAGSGRAARPSAGSSSSVPTTATTTPSAATASSHSAQLQRVERRVYASSSSGSSVAQRADNRKGAPVSPRRTNAAHHIRPDPSKAHDVEAVQERDGSSPTARMQHALSTAEAYLRKMESLYRRFRDRYEEVIMLPERLMEHRGEVTADEEVEGRRHPRVASAATTGATRGPQEKIMPHPPQHAFTAKTRLPSTAPAPHARRAVALTPSSVRPPPVEPSLRPSSSSSTTSAASLRHELQLLESQWQRLEELKRHGGIGTQTAVAPPVSPSPSAVVTTMSNDHFTHHRFLQLIQNRKQLLMSAA</sequence>
<feature type="region of interest" description="Disordered" evidence="1">
    <location>
        <begin position="538"/>
        <end position="570"/>
    </location>
</feature>
<feature type="region of interest" description="Disordered" evidence="1">
    <location>
        <begin position="310"/>
        <end position="356"/>
    </location>
</feature>
<feature type="region of interest" description="Disordered" evidence="1">
    <location>
        <begin position="108"/>
        <end position="175"/>
    </location>
</feature>